<dbReference type="eggNOG" id="COG2254">
    <property type="taxonomic scope" value="Bacteria"/>
</dbReference>
<dbReference type="Pfam" id="PF00270">
    <property type="entry name" value="DEAD"/>
    <property type="match status" value="1"/>
</dbReference>
<dbReference type="InterPro" id="IPR006483">
    <property type="entry name" value="CRISPR-assoc_Cas3_HD"/>
</dbReference>
<reference evidence="13 14" key="1">
    <citation type="submission" date="2010-11" db="EMBL/GenBank/DDBJ databases">
        <title>The complete genome of Thermotoga thermarum DSM 5069.</title>
        <authorList>
            <consortium name="US DOE Joint Genome Institute (JGI-PGF)"/>
            <person name="Lucas S."/>
            <person name="Copeland A."/>
            <person name="Lapidus A."/>
            <person name="Bruce D."/>
            <person name="Goodwin L."/>
            <person name="Pitluck S."/>
            <person name="Kyrpides N."/>
            <person name="Mavromatis K."/>
            <person name="Ivanova N."/>
            <person name="Zeytun A."/>
            <person name="Brettin T."/>
            <person name="Detter J.C."/>
            <person name="Tapia R."/>
            <person name="Han C."/>
            <person name="Land M."/>
            <person name="Hauser L."/>
            <person name="Markowitz V."/>
            <person name="Cheng J.-F."/>
            <person name="Hugenholtz P."/>
            <person name="Woyke T."/>
            <person name="Wu D."/>
            <person name="Spring S."/>
            <person name="Schroeder M."/>
            <person name="Brambilla E."/>
            <person name="Klenk H.-P."/>
            <person name="Eisen J.A."/>
        </authorList>
    </citation>
    <scope>NUCLEOTIDE SEQUENCE [LARGE SCALE GENOMIC DNA]</scope>
    <source>
        <strain evidence="13 14">DSM 5069</strain>
    </source>
</reference>
<evidence type="ECO:0000256" key="1">
    <source>
        <dbReference type="ARBA" id="ARBA00006847"/>
    </source>
</evidence>
<dbReference type="CDD" id="cd09641">
    <property type="entry name" value="Cas3''_I"/>
    <property type="match status" value="1"/>
</dbReference>
<dbReference type="GO" id="GO:0005524">
    <property type="term" value="F:ATP binding"/>
    <property type="evidence" value="ECO:0007669"/>
    <property type="project" value="UniProtKB-KW"/>
</dbReference>
<evidence type="ECO:0000256" key="6">
    <source>
        <dbReference type="ARBA" id="ARBA00022801"/>
    </source>
</evidence>
<dbReference type="NCBIfam" id="TIGR01596">
    <property type="entry name" value="cas3_HD"/>
    <property type="match status" value="1"/>
</dbReference>
<proteinExistence type="inferred from homology"/>
<comment type="similarity">
    <text evidence="1">In the N-terminal section; belongs to the CRISPR-associated nuclease Cas3-HD family.</text>
</comment>
<dbReference type="PROSITE" id="PS51192">
    <property type="entry name" value="HELICASE_ATP_BIND_1"/>
    <property type="match status" value="1"/>
</dbReference>
<feature type="domain" description="Helicase C-terminal" evidence="11">
    <location>
        <begin position="443"/>
        <end position="631"/>
    </location>
</feature>
<dbReference type="PATRIC" id="fig|688269.3.peg.1743"/>
<dbReference type="PANTHER" id="PTHR47957">
    <property type="entry name" value="ATP-DEPENDENT HELICASE HRQ1"/>
    <property type="match status" value="1"/>
</dbReference>
<keyword evidence="14" id="KW-1185">Reference proteome</keyword>
<dbReference type="RefSeq" id="WP_013932951.1">
    <property type="nucleotide sequence ID" value="NC_015707.1"/>
</dbReference>
<evidence type="ECO:0000256" key="7">
    <source>
        <dbReference type="ARBA" id="ARBA00022806"/>
    </source>
</evidence>
<dbReference type="STRING" id="688269.Theth_1696"/>
<dbReference type="KEGG" id="tta:Theth_1696"/>
<keyword evidence="8" id="KW-0067">ATP-binding</keyword>
<dbReference type="Gene3D" id="3.40.50.300">
    <property type="entry name" value="P-loop containing nucleotide triphosphate hydrolases"/>
    <property type="match status" value="2"/>
</dbReference>
<dbReference type="GO" id="GO:0051607">
    <property type="term" value="P:defense response to virus"/>
    <property type="evidence" value="ECO:0007669"/>
    <property type="project" value="UniProtKB-KW"/>
</dbReference>
<evidence type="ECO:0000256" key="9">
    <source>
        <dbReference type="ARBA" id="ARBA00023118"/>
    </source>
</evidence>
<dbReference type="GO" id="GO:0046872">
    <property type="term" value="F:metal ion binding"/>
    <property type="evidence" value="ECO:0007669"/>
    <property type="project" value="UniProtKB-KW"/>
</dbReference>
<feature type="domain" description="Helicase ATP-binding" evidence="10">
    <location>
        <begin position="241"/>
        <end position="427"/>
    </location>
</feature>
<keyword evidence="5" id="KW-0547">Nucleotide-binding</keyword>
<sequence>MLDRLKSHEDRYLIDHLDSVTNLMLKKGKLINWEFFDLPWQKMEKILKVCGYCHDYAKATSYFQEYIEKRRKKGVETNHALLSAIVGFEASRKLGLDGKTSAFIYLVIKHHHDRLDNFGPFEIEHMQILQNQIKTISDEFKRWVEQKLGIELELSLENEIKKIKRLFLLNTVDERDYLFVHLLLSLLASADMEDAAFHGLAPSWPEGGLTGSLIDNYVSKIPRKTSIDELRQRFYKSTLEKLKKAAGNVFSVTAPTGVGKTLVNLRIAAELVGENGLIVYCLPFISIIDQTVKVIERLFSSEIDANILLPYHHLADPEYKEYEYDKPNEQQTRVLIEDWHSKIVVTTFVSLFESLFTNRKVPFLHKLSNAVIILDEVQAVPYKYWEPIKIMLSMLSKLGTKIILSTATQPGILDNCTELADRNLFKDLDRTKINFCGEIFIEDFAEKLSKLTKEKLIKGQKMLVICNTIRESQNLYLALREAIGSKDIYYLSASVIPKHRLERISKLKSLSKPVICISTQVVEAGVDLSFDYVIRDEGPMDSVVQAVGRCNRNFEKKLGIADIFTVKDERRALSKYIYDSINIDVTRRILEKNKTFSEQQFHGVVEEYFQEIKLISNQDKENLCEKLRNLMFDEIATSFRLIEDKGETVAVYIEYDDEAIQLRKEYNQIVEDNSLTKFEKLAKLSKKYKQMSSYIVDVRIDKRLVENALVVEHGLIVVPSDQLDLWYDKTTGFGRKDGIIEI</sequence>
<dbReference type="SMART" id="SM00487">
    <property type="entry name" value="DEXDc"/>
    <property type="match status" value="1"/>
</dbReference>
<keyword evidence="4" id="KW-0479">Metal-binding</keyword>
<dbReference type="GO" id="GO:0036297">
    <property type="term" value="P:interstrand cross-link repair"/>
    <property type="evidence" value="ECO:0007669"/>
    <property type="project" value="TreeGrafter"/>
</dbReference>
<dbReference type="NCBIfam" id="TIGR01587">
    <property type="entry name" value="cas3_core"/>
    <property type="match status" value="1"/>
</dbReference>
<dbReference type="GO" id="GO:0043138">
    <property type="term" value="F:3'-5' DNA helicase activity"/>
    <property type="evidence" value="ECO:0007669"/>
    <property type="project" value="TreeGrafter"/>
</dbReference>
<dbReference type="CDD" id="cd17930">
    <property type="entry name" value="DEXHc_cas3"/>
    <property type="match status" value="1"/>
</dbReference>
<evidence type="ECO:0000256" key="4">
    <source>
        <dbReference type="ARBA" id="ARBA00022723"/>
    </source>
</evidence>
<evidence type="ECO:0000313" key="13">
    <source>
        <dbReference type="EMBL" id="AEH51743.1"/>
    </source>
</evidence>
<dbReference type="GO" id="GO:0006289">
    <property type="term" value="P:nucleotide-excision repair"/>
    <property type="evidence" value="ECO:0007669"/>
    <property type="project" value="TreeGrafter"/>
</dbReference>
<dbReference type="GO" id="GO:0016787">
    <property type="term" value="F:hydrolase activity"/>
    <property type="evidence" value="ECO:0007669"/>
    <property type="project" value="UniProtKB-KW"/>
</dbReference>
<dbReference type="InterPro" id="IPR027417">
    <property type="entry name" value="P-loop_NTPase"/>
</dbReference>
<accession>F7YVS3</accession>
<dbReference type="SMART" id="SM00490">
    <property type="entry name" value="HELICc"/>
    <property type="match status" value="1"/>
</dbReference>
<gene>
    <name evidence="13" type="ORF">Theth_1696</name>
</gene>
<dbReference type="InterPro" id="IPR001650">
    <property type="entry name" value="Helicase_C-like"/>
</dbReference>
<keyword evidence="9" id="KW-0051">Antiviral defense</keyword>
<evidence type="ECO:0000256" key="5">
    <source>
        <dbReference type="ARBA" id="ARBA00022741"/>
    </source>
</evidence>
<evidence type="ECO:0000256" key="2">
    <source>
        <dbReference type="ARBA" id="ARBA00009046"/>
    </source>
</evidence>
<dbReference type="GO" id="GO:0003676">
    <property type="term" value="F:nucleic acid binding"/>
    <property type="evidence" value="ECO:0007669"/>
    <property type="project" value="InterPro"/>
</dbReference>
<dbReference type="GO" id="GO:0004518">
    <property type="term" value="F:nuclease activity"/>
    <property type="evidence" value="ECO:0007669"/>
    <property type="project" value="UniProtKB-KW"/>
</dbReference>
<keyword evidence="3" id="KW-0540">Nuclease</keyword>
<keyword evidence="7" id="KW-0347">Helicase</keyword>
<evidence type="ECO:0000256" key="3">
    <source>
        <dbReference type="ARBA" id="ARBA00022722"/>
    </source>
</evidence>
<comment type="similarity">
    <text evidence="2">In the central section; belongs to the CRISPR-associated helicase Cas3 family.</text>
</comment>
<organism evidence="13 14">
    <name type="scientific">Pseudothermotoga thermarum DSM 5069</name>
    <dbReference type="NCBI Taxonomy" id="688269"/>
    <lineage>
        <taxon>Bacteria</taxon>
        <taxon>Thermotogati</taxon>
        <taxon>Thermotogota</taxon>
        <taxon>Thermotogae</taxon>
        <taxon>Thermotogales</taxon>
        <taxon>Thermotogaceae</taxon>
        <taxon>Pseudothermotoga</taxon>
    </lineage>
</organism>
<evidence type="ECO:0000256" key="8">
    <source>
        <dbReference type="ARBA" id="ARBA00022840"/>
    </source>
</evidence>
<dbReference type="SUPFAM" id="SSF52540">
    <property type="entry name" value="P-loop containing nucleoside triphosphate hydrolases"/>
    <property type="match status" value="1"/>
</dbReference>
<evidence type="ECO:0000259" key="12">
    <source>
        <dbReference type="PROSITE" id="PS51643"/>
    </source>
</evidence>
<protein>
    <submittedName>
        <fullName evidence="13">CRISPR-associated HD domain protein</fullName>
    </submittedName>
</protein>
<dbReference type="AlphaFoldDB" id="F7YVS3"/>
<dbReference type="Pfam" id="PF22590">
    <property type="entry name" value="Cas3-like_C_2"/>
    <property type="match status" value="1"/>
</dbReference>
<feature type="domain" description="HD Cas3-type" evidence="12">
    <location>
        <begin position="6"/>
        <end position="193"/>
    </location>
</feature>
<dbReference type="InterPro" id="IPR038257">
    <property type="entry name" value="CRISPR-assoc_Cas3_HD_sf"/>
</dbReference>
<dbReference type="InterPro" id="IPR014001">
    <property type="entry name" value="Helicase_ATP-bd"/>
</dbReference>
<dbReference type="Proteomes" id="UP000006804">
    <property type="component" value="Chromosome"/>
</dbReference>
<dbReference type="PROSITE" id="PS51194">
    <property type="entry name" value="HELICASE_CTER"/>
    <property type="match status" value="1"/>
</dbReference>
<dbReference type="HOGENOM" id="CLU_010123_1_1_0"/>
<evidence type="ECO:0000259" key="10">
    <source>
        <dbReference type="PROSITE" id="PS51192"/>
    </source>
</evidence>
<dbReference type="eggNOG" id="COG1203">
    <property type="taxonomic scope" value="Bacteria"/>
</dbReference>
<evidence type="ECO:0000259" key="11">
    <source>
        <dbReference type="PROSITE" id="PS51194"/>
    </source>
</evidence>
<dbReference type="InterPro" id="IPR054712">
    <property type="entry name" value="Cas3-like_dom"/>
</dbReference>
<dbReference type="OrthoDB" id="9810236at2"/>
<dbReference type="EMBL" id="CP002351">
    <property type="protein sequence ID" value="AEH51743.1"/>
    <property type="molecule type" value="Genomic_DNA"/>
</dbReference>
<dbReference type="InterPro" id="IPR011545">
    <property type="entry name" value="DEAD/DEAH_box_helicase_dom"/>
</dbReference>
<evidence type="ECO:0000313" key="14">
    <source>
        <dbReference type="Proteomes" id="UP000006804"/>
    </source>
</evidence>
<dbReference type="InterPro" id="IPR006474">
    <property type="entry name" value="Helicase_Cas3_CRISPR-ass_core"/>
</dbReference>
<dbReference type="PROSITE" id="PS51643">
    <property type="entry name" value="HD_CAS3"/>
    <property type="match status" value="1"/>
</dbReference>
<dbReference type="SUPFAM" id="SSF109604">
    <property type="entry name" value="HD-domain/PDEase-like"/>
    <property type="match status" value="1"/>
</dbReference>
<dbReference type="PANTHER" id="PTHR47957:SF3">
    <property type="entry name" value="ATP-DEPENDENT HELICASE HRQ1"/>
    <property type="match status" value="1"/>
</dbReference>
<keyword evidence="6" id="KW-0378">Hydrolase</keyword>
<dbReference type="Gene3D" id="1.10.3210.30">
    <property type="match status" value="1"/>
</dbReference>
<name>F7YVS3_9THEM</name>